<reference evidence="2 3" key="1">
    <citation type="submission" date="2018-03" db="EMBL/GenBank/DDBJ databases">
        <title>Genomic Encyclopedia of Archaeal and Bacterial Type Strains, Phase II (KMG-II): from individual species to whole genera.</title>
        <authorList>
            <person name="Goeker M."/>
        </authorList>
    </citation>
    <scope>NUCLEOTIDE SEQUENCE [LARGE SCALE GENOMIC DNA]</scope>
    <source>
        <strain evidence="2 3">DSM 28229</strain>
    </source>
</reference>
<comment type="caution">
    <text evidence="2">The sequence shown here is derived from an EMBL/GenBank/DDBJ whole genome shotgun (WGS) entry which is preliminary data.</text>
</comment>
<evidence type="ECO:0000313" key="2">
    <source>
        <dbReference type="EMBL" id="PWJ40200.1"/>
    </source>
</evidence>
<sequence>MKKSILLFFYLLCISIIIPSCDDDDDNGSGGGTTENILEVLESNEDYSLLVFAIKEAGLESILTSEAQDLTLFAPSNAAFSAVGIDSAAIESINTDTLASLLSYHVLGSEVKSTNLPEEPSWVTTLGPSGFGESLFSLYVDAGNLTLNGSSPLDTDNLDIDASNGVIHGLDAVLSPQSLEEVLDVTDDLSTLDSVLMVLDLTFDEEEGPYTLFAPDNDAFADLVDDLMDADEETIIGILSNHLIMGVNVNSGDLSDGQEIEMASGLMLTVNIDGDDITLSADGFEDAEVTVADIQGTDGVVHIIDEVIVESDGDMGGNADEDLLSVLKADEDYSLLVFALGATDLDSVIADTTAEFTIFAPDNDAFTDLGLTDSTTIADFDTDTLTSILLYHVLTSKVTSEDLPEDGTYVSTASPISFVDGDTVNASLLINTESLKLNGDIGIEADDIDIMAKNGVIHGIESVLLVPSLADVIGFDDRLEGLGAALDTAGIDLGTLTAPSTLFAPDTAAFNSLGDDLGDVLSQLNSDGDLEGILLTHVVAESNVVSSSVEDGGTADAVSEVTLTFGVSGDNITVSTTESSGTVQIADIQTTDGIIHVIDGVLLPPSQQ</sequence>
<feature type="domain" description="FAS1" evidence="1">
    <location>
        <begin position="459"/>
        <end position="602"/>
    </location>
</feature>
<protein>
    <submittedName>
        <fullName evidence="2">Transforming growth factor-beta-induced protein</fullName>
    </submittedName>
</protein>
<dbReference type="Pfam" id="PF02469">
    <property type="entry name" value="Fasciclin"/>
    <property type="match status" value="4"/>
</dbReference>
<name>A0A315Z917_SEDFL</name>
<feature type="domain" description="FAS1" evidence="1">
    <location>
        <begin position="176"/>
        <end position="308"/>
    </location>
</feature>
<dbReference type="SMART" id="SM00554">
    <property type="entry name" value="FAS1"/>
    <property type="match status" value="4"/>
</dbReference>
<gene>
    <name evidence="2" type="ORF">BC781_105268</name>
</gene>
<dbReference type="PROSITE" id="PS50213">
    <property type="entry name" value="FAS1"/>
    <property type="match status" value="4"/>
</dbReference>
<dbReference type="Gene3D" id="2.30.180.10">
    <property type="entry name" value="FAS1 domain"/>
    <property type="match status" value="4"/>
</dbReference>
<dbReference type="InterPro" id="IPR036378">
    <property type="entry name" value="FAS1_dom_sf"/>
</dbReference>
<dbReference type="OrthoDB" id="1119934at2"/>
<dbReference type="SUPFAM" id="SSF82153">
    <property type="entry name" value="FAS1 domain"/>
    <property type="match status" value="4"/>
</dbReference>
<feature type="domain" description="FAS1" evidence="1">
    <location>
        <begin position="320"/>
        <end position="464"/>
    </location>
</feature>
<dbReference type="Proteomes" id="UP000245535">
    <property type="component" value="Unassembled WGS sequence"/>
</dbReference>
<dbReference type="RefSeq" id="WP_109620715.1">
    <property type="nucleotide sequence ID" value="NZ_QGDO01000005.1"/>
</dbReference>
<feature type="domain" description="FAS1" evidence="1">
    <location>
        <begin position="34"/>
        <end position="174"/>
    </location>
</feature>
<dbReference type="EMBL" id="QGDO01000005">
    <property type="protein sequence ID" value="PWJ40200.1"/>
    <property type="molecule type" value="Genomic_DNA"/>
</dbReference>
<dbReference type="AlphaFoldDB" id="A0A315Z917"/>
<dbReference type="PANTHER" id="PTHR10900">
    <property type="entry name" value="PERIOSTIN-RELATED"/>
    <property type="match status" value="1"/>
</dbReference>
<dbReference type="InterPro" id="IPR000782">
    <property type="entry name" value="FAS1_domain"/>
</dbReference>
<evidence type="ECO:0000313" key="3">
    <source>
        <dbReference type="Proteomes" id="UP000245535"/>
    </source>
</evidence>
<proteinExistence type="predicted"/>
<keyword evidence="3" id="KW-1185">Reference proteome</keyword>
<accession>A0A315Z917</accession>
<dbReference type="InterPro" id="IPR050904">
    <property type="entry name" value="Adhesion/Biosynth-related"/>
</dbReference>
<evidence type="ECO:0000259" key="1">
    <source>
        <dbReference type="PROSITE" id="PS50213"/>
    </source>
</evidence>
<organism evidence="2 3">
    <name type="scientific">Sediminitomix flava</name>
    <dbReference type="NCBI Taxonomy" id="379075"/>
    <lineage>
        <taxon>Bacteria</taxon>
        <taxon>Pseudomonadati</taxon>
        <taxon>Bacteroidota</taxon>
        <taxon>Cytophagia</taxon>
        <taxon>Cytophagales</taxon>
        <taxon>Flammeovirgaceae</taxon>
        <taxon>Sediminitomix</taxon>
    </lineage>
</organism>
<dbReference type="PANTHER" id="PTHR10900:SF77">
    <property type="entry name" value="FI19380P1"/>
    <property type="match status" value="1"/>
</dbReference>